<organism evidence="1 2">
    <name type="scientific">Stephanodiscus triporus</name>
    <dbReference type="NCBI Taxonomy" id="2934178"/>
    <lineage>
        <taxon>Eukaryota</taxon>
        <taxon>Sar</taxon>
        <taxon>Stramenopiles</taxon>
        <taxon>Ochrophyta</taxon>
        <taxon>Bacillariophyta</taxon>
        <taxon>Coscinodiscophyceae</taxon>
        <taxon>Thalassiosirophycidae</taxon>
        <taxon>Stephanodiscales</taxon>
        <taxon>Stephanodiscaceae</taxon>
        <taxon>Stephanodiscus</taxon>
    </lineage>
</organism>
<dbReference type="AlphaFoldDB" id="A0ABD3P580"/>
<sequence>MLCSLTPKKTFTDAFEYLTRIEARHSTIDGLDMSEIRQMIPCNLNPFIKHKRKGQKRFQVTGERLCAEIDAIALHTAQCDHKILLAIENITALVTCTRSERCDLPQVNSLDHMLSNKNSFDEMLHLQAEFAQSGIRGYIDIEFHYNNSDNVQSMIRSGVW</sequence>
<name>A0ABD3P580_9STRA</name>
<reference evidence="1 2" key="1">
    <citation type="submission" date="2024-10" db="EMBL/GenBank/DDBJ databases">
        <title>Updated reference genomes for cyclostephanoid diatoms.</title>
        <authorList>
            <person name="Roberts W.R."/>
            <person name="Alverson A.J."/>
        </authorList>
    </citation>
    <scope>NUCLEOTIDE SEQUENCE [LARGE SCALE GENOMIC DNA]</scope>
    <source>
        <strain evidence="1 2">AJA276-08</strain>
    </source>
</reference>
<evidence type="ECO:0000313" key="1">
    <source>
        <dbReference type="EMBL" id="KAL3782684.1"/>
    </source>
</evidence>
<comment type="caution">
    <text evidence="1">The sequence shown here is derived from an EMBL/GenBank/DDBJ whole genome shotgun (WGS) entry which is preliminary data.</text>
</comment>
<keyword evidence="2" id="KW-1185">Reference proteome</keyword>
<evidence type="ECO:0000313" key="2">
    <source>
        <dbReference type="Proteomes" id="UP001530315"/>
    </source>
</evidence>
<dbReference type="EMBL" id="JALLAZ020001005">
    <property type="protein sequence ID" value="KAL3782684.1"/>
    <property type="molecule type" value="Genomic_DNA"/>
</dbReference>
<gene>
    <name evidence="1" type="ORF">ACHAW5_001365</name>
</gene>
<protein>
    <submittedName>
        <fullName evidence="1">Uncharacterized protein</fullName>
    </submittedName>
</protein>
<proteinExistence type="predicted"/>
<accession>A0ABD3P580</accession>
<dbReference type="Proteomes" id="UP001530315">
    <property type="component" value="Unassembled WGS sequence"/>
</dbReference>